<dbReference type="Gene3D" id="2.30.30.940">
    <property type="match status" value="1"/>
</dbReference>
<dbReference type="GO" id="GO:0008854">
    <property type="term" value="F:exodeoxyribonuclease V activity"/>
    <property type="evidence" value="ECO:0007669"/>
    <property type="project" value="InterPro"/>
</dbReference>
<dbReference type="CDD" id="cd18809">
    <property type="entry name" value="SF1_C_RecD"/>
    <property type="match status" value="1"/>
</dbReference>
<dbReference type="GO" id="GO:0009338">
    <property type="term" value="C:exodeoxyribonuclease V complex"/>
    <property type="evidence" value="ECO:0007669"/>
    <property type="project" value="InterPro"/>
</dbReference>
<protein>
    <recommendedName>
        <fullName evidence="11">RecBCD enzyme subunit RecD</fullName>
        <ecNumber evidence="11">5.6.2.3</ecNumber>
    </recommendedName>
    <alternativeName>
        <fullName evidence="11">DNA 5'-3' helicase subunit RecD</fullName>
    </alternativeName>
    <alternativeName>
        <fullName evidence="11">Exonuclease V subunit RecD</fullName>
        <shortName evidence="11">ExoV subunit RecD</shortName>
    </alternativeName>
    <alternativeName>
        <fullName evidence="11">Helicase/nuclease RecBCD subunit RecD</fullName>
    </alternativeName>
</protein>
<dbReference type="InterPro" id="IPR050534">
    <property type="entry name" value="Coronavir_polyprotein_1ab"/>
</dbReference>
<comment type="catalytic activity">
    <reaction evidence="11">
        <text>ATP + H2O = ADP + phosphate + H(+)</text>
        <dbReference type="Rhea" id="RHEA:13065"/>
        <dbReference type="ChEBI" id="CHEBI:15377"/>
        <dbReference type="ChEBI" id="CHEBI:15378"/>
        <dbReference type="ChEBI" id="CHEBI:30616"/>
        <dbReference type="ChEBI" id="CHEBI:43474"/>
        <dbReference type="ChEBI" id="CHEBI:456216"/>
        <dbReference type="EC" id="5.6.2.3"/>
    </reaction>
</comment>
<evidence type="ECO:0000256" key="7">
    <source>
        <dbReference type="ARBA" id="ARBA00022840"/>
    </source>
</evidence>
<comment type="miscellaneous">
    <text evidence="11">In the RecBCD complex, RecB has a slow 3'-5' helicase, an exonuclease activity and loads RecA onto ssDNA, RecD has a fast 5'-3' helicase activity, while RecC stimulates the ATPase and processivity of the RecB helicase and contributes to recognition of the Chi site.</text>
</comment>
<evidence type="ECO:0000256" key="10">
    <source>
        <dbReference type="ARBA" id="ARBA00023235"/>
    </source>
</evidence>
<dbReference type="PANTHER" id="PTHR43788">
    <property type="entry name" value="DNA2/NAM7 HELICASE FAMILY MEMBER"/>
    <property type="match status" value="1"/>
</dbReference>
<evidence type="ECO:0000256" key="6">
    <source>
        <dbReference type="ARBA" id="ARBA00022839"/>
    </source>
</evidence>
<evidence type="ECO:0000259" key="13">
    <source>
        <dbReference type="Pfam" id="PF21185"/>
    </source>
</evidence>
<feature type="domain" description="RecBCD enzyme subunit RecD N-terminal" evidence="13">
    <location>
        <begin position="78"/>
        <end position="148"/>
    </location>
</feature>
<keyword evidence="4 11" id="KW-0378">Hydrolase</keyword>
<feature type="binding site" evidence="11">
    <location>
        <begin position="273"/>
        <end position="280"/>
    </location>
    <ligand>
        <name>ATP</name>
        <dbReference type="ChEBI" id="CHEBI:30616"/>
    </ligand>
</feature>
<dbReference type="EMBL" id="QEWR01000002">
    <property type="protein sequence ID" value="PWD84700.1"/>
    <property type="molecule type" value="Genomic_DNA"/>
</dbReference>
<evidence type="ECO:0000256" key="3">
    <source>
        <dbReference type="ARBA" id="ARBA00022763"/>
    </source>
</evidence>
<dbReference type="EC" id="5.6.2.3" evidence="11"/>
<comment type="caution">
    <text evidence="14">The sequence shown here is derived from an EMBL/GenBank/DDBJ whole genome shotgun (WGS) entry which is preliminary data.</text>
</comment>
<dbReference type="InterPro" id="IPR041851">
    <property type="entry name" value="RecD_N_sf"/>
</dbReference>
<dbReference type="Gene3D" id="1.10.10.1020">
    <property type="entry name" value="RecBCD complex, subunit RecD, N-terminal domain"/>
    <property type="match status" value="1"/>
</dbReference>
<sequence>MMSDRLSQEERVQKEGVQEERMRKEVVVDRMPALSYFQQLFPESEALERLLEKETLGEEERRALERGLKSWLQQLVERRYFNYIDLYFADFIGQNSPITSPRHWLGYTFLLLLLSRAYGYGHTALPVTHLYNPKQWFQEVEDPARMAIIFGFVSLLLGAKTLRKALTISEEQMALAQFWQTVLESIDLPLVRVGDILYLDRNYEQESVIIDFFAQDRSIVLSDREVSFLKERLNHYFMAEKSRQAKSESETRLNWQKFSAANVLLNRLSVISGGPGTGKTTTVFKIAQILVDLHFMQRESQGCKQPFTILLTAPTGKAAARLSESILGQIRALQAEISTLPEEEERLIRERLALIPYSGQTIHRLLRIDPLTRKPHFDRFNPLSFDLLVVDEASMIDQQMLVQLIEALPEKGRVIFLGDKDQLASVEAGAIMHELCAKENYSPDHYEQLQHLIEEPLTDVPVLPHCAAFNYLSFLKKSYRFRDDSALGALAREINHEGDSGAEARYQRVDSLFKKVSSPLDLQGGEGSLFWSQLPAIPAELESYFKAAYSDYLTLLPKGRGIEFAEEAFKLFNQLGVLSARRTGEYGAVALNELIRKTLFPKLYSREFFHGLPIMVTHNSIDHQLFNGDIGLILENEEGNLRAYFEGVDSARVFSIHALPKFEPAFAMTIHKSQGSEFQKVMLFLGDDPSRFLTKELFYTGVTRARSSVHLFASSAALKAALMGRVDRYSAIHDRLSQAILRLS</sequence>
<dbReference type="HAMAP" id="MF_01487">
    <property type="entry name" value="RecD"/>
    <property type="match status" value="1"/>
</dbReference>
<feature type="domain" description="UvrD-like helicase C-terminal" evidence="12">
    <location>
        <begin position="665"/>
        <end position="711"/>
    </location>
</feature>
<keyword evidence="3 11" id="KW-0227">DNA damage</keyword>
<gene>
    <name evidence="11 14" type="primary">recD</name>
    <name evidence="14" type="ORF">DC082_04015</name>
</gene>
<evidence type="ECO:0000256" key="11">
    <source>
        <dbReference type="HAMAP-Rule" id="MF_01487"/>
    </source>
</evidence>
<dbReference type="InterPro" id="IPR027417">
    <property type="entry name" value="P-loop_NTPase"/>
</dbReference>
<evidence type="ECO:0000256" key="5">
    <source>
        <dbReference type="ARBA" id="ARBA00022806"/>
    </source>
</evidence>
<comment type="similarity">
    <text evidence="11">Belongs to the RecD family.</text>
</comment>
<evidence type="ECO:0000256" key="8">
    <source>
        <dbReference type="ARBA" id="ARBA00023125"/>
    </source>
</evidence>
<evidence type="ECO:0000313" key="15">
    <source>
        <dbReference type="Proteomes" id="UP000244948"/>
    </source>
</evidence>
<dbReference type="InterPro" id="IPR006344">
    <property type="entry name" value="RecD"/>
</dbReference>
<reference evidence="14 15" key="1">
    <citation type="journal article" date="2018" name="Genome Announc.">
        <title>Ignatzschineria cameli sp. nov., isolated from necrotic foot tissue of dromedaries (Camelus dromedarius) and associated maggots (Wohlfahrtia species) in Dubai.</title>
        <authorList>
            <person name="Tsang C.C."/>
            <person name="Tang J.Y."/>
            <person name="Fong J.Y."/>
            <person name="Kinne J."/>
            <person name="Lee H.H."/>
            <person name="Joseph M."/>
            <person name="Jose S."/>
            <person name="Schuster R.K."/>
            <person name="Tang Y."/>
            <person name="Sivakumar S."/>
            <person name="Chen J.H."/>
            <person name="Teng J.L."/>
            <person name="Lau S.K."/>
            <person name="Wernery U."/>
            <person name="Woo P.C."/>
        </authorList>
    </citation>
    <scope>NUCLEOTIDE SEQUENCE [LARGE SCALE GENOMIC DNA]</scope>
    <source>
        <strain evidence="14 15">KCTC 22643</strain>
    </source>
</reference>
<dbReference type="SUPFAM" id="SSF52540">
    <property type="entry name" value="P-loop containing nucleoside triphosphate hydrolases"/>
    <property type="match status" value="1"/>
</dbReference>
<proteinExistence type="inferred from homology"/>
<keyword evidence="10 11" id="KW-0413">Isomerase</keyword>
<dbReference type="Pfam" id="PF21185">
    <property type="entry name" value="RecD_N"/>
    <property type="match status" value="1"/>
</dbReference>
<evidence type="ECO:0000256" key="1">
    <source>
        <dbReference type="ARBA" id="ARBA00022722"/>
    </source>
</evidence>
<organism evidence="14 15">
    <name type="scientific">Ignatzschineria indica</name>
    <dbReference type="NCBI Taxonomy" id="472583"/>
    <lineage>
        <taxon>Bacteria</taxon>
        <taxon>Pseudomonadati</taxon>
        <taxon>Pseudomonadota</taxon>
        <taxon>Gammaproteobacteria</taxon>
        <taxon>Cardiobacteriales</taxon>
        <taxon>Ignatzschineriaceae</taxon>
        <taxon>Ignatzschineria</taxon>
    </lineage>
</organism>
<name>A0A2U2ANB7_9GAMM</name>
<dbReference type="AlphaFoldDB" id="A0A2U2ANB7"/>
<keyword evidence="5 11" id="KW-0347">Helicase</keyword>
<evidence type="ECO:0000259" key="12">
    <source>
        <dbReference type="Pfam" id="PF13538"/>
    </source>
</evidence>
<dbReference type="Proteomes" id="UP000244948">
    <property type="component" value="Unassembled WGS sequence"/>
</dbReference>
<evidence type="ECO:0000256" key="4">
    <source>
        <dbReference type="ARBA" id="ARBA00022801"/>
    </source>
</evidence>
<keyword evidence="6 11" id="KW-0269">Exonuclease</keyword>
<dbReference type="RefSeq" id="WP_109235855.1">
    <property type="nucleotide sequence ID" value="NZ_BMXZ01000001.1"/>
</dbReference>
<keyword evidence="15" id="KW-1185">Reference proteome</keyword>
<comment type="subunit">
    <text evidence="11">Heterotrimer of RecB, RecC and RecD. All subunits contribute to DNA-binding.</text>
</comment>
<evidence type="ECO:0000256" key="9">
    <source>
        <dbReference type="ARBA" id="ARBA00023204"/>
    </source>
</evidence>
<keyword evidence="2 11" id="KW-0547">Nucleotide-binding</keyword>
<dbReference type="GO" id="GO:0016887">
    <property type="term" value="F:ATP hydrolysis activity"/>
    <property type="evidence" value="ECO:0007669"/>
    <property type="project" value="RHEA"/>
</dbReference>
<comment type="function">
    <text evidence="11">A helicase/nuclease that prepares dsDNA breaks (DSB) for recombinational DNA repair. Binds to DSBs and unwinds DNA via a highly rapid and processive ATP-dependent bidirectional helicase activity. Unwinds dsDNA until it encounters a Chi (crossover hotspot instigator) sequence from the 3' direction. Cuts ssDNA a few nucleotides 3' to the Chi site. The properties and activities of the enzyme are changed at Chi. The Chi-altered holoenzyme produces a long 3'-ssDNA overhang and facilitates RecA-binding to the ssDNA for homologous DNA recombination and repair. Holoenzyme degrades any linearized DNA that is unable to undergo homologous recombination. In the holoenzyme this subunit has ssDNA-dependent ATPase and 5'-3' helicase activity. When added to pre-assembled RecBC greatly stimulates nuclease activity and augments holoenzyme processivity. Negatively regulates the RecA-loading ability of RecBCD.</text>
</comment>
<dbReference type="NCBIfam" id="TIGR01447">
    <property type="entry name" value="recD"/>
    <property type="match status" value="1"/>
</dbReference>
<dbReference type="Gene3D" id="3.40.50.300">
    <property type="entry name" value="P-loop containing nucleotide triphosphate hydrolases"/>
    <property type="match status" value="3"/>
</dbReference>
<dbReference type="InterPro" id="IPR049550">
    <property type="entry name" value="RecD_N"/>
</dbReference>
<keyword evidence="8 11" id="KW-0238">DNA-binding</keyword>
<keyword evidence="9 11" id="KW-0234">DNA repair</keyword>
<dbReference type="InterPro" id="IPR027785">
    <property type="entry name" value="UvrD-like_helicase_C"/>
</dbReference>
<dbReference type="PANTHER" id="PTHR43788:SF6">
    <property type="entry name" value="DNA HELICASE B"/>
    <property type="match status" value="1"/>
</dbReference>
<keyword evidence="7 11" id="KW-0067">ATP-binding</keyword>
<dbReference type="GO" id="GO:0043139">
    <property type="term" value="F:5'-3' DNA helicase activity"/>
    <property type="evidence" value="ECO:0007669"/>
    <property type="project" value="UniProtKB-UniRule"/>
</dbReference>
<dbReference type="GO" id="GO:0000724">
    <property type="term" value="P:double-strand break repair via homologous recombination"/>
    <property type="evidence" value="ECO:0007669"/>
    <property type="project" value="UniProtKB-UniRule"/>
</dbReference>
<accession>A0A2U2ANB7</accession>
<dbReference type="Pfam" id="PF13538">
    <property type="entry name" value="UvrD_C_2"/>
    <property type="match status" value="1"/>
</dbReference>
<dbReference type="GO" id="GO:0017116">
    <property type="term" value="F:single-stranded DNA helicase activity"/>
    <property type="evidence" value="ECO:0007669"/>
    <property type="project" value="TreeGrafter"/>
</dbReference>
<dbReference type="Pfam" id="PF13245">
    <property type="entry name" value="AAA_19"/>
    <property type="match status" value="1"/>
</dbReference>
<dbReference type="CDD" id="cd17933">
    <property type="entry name" value="DEXSc_RecD-like"/>
    <property type="match status" value="1"/>
</dbReference>
<dbReference type="GO" id="GO:0003677">
    <property type="term" value="F:DNA binding"/>
    <property type="evidence" value="ECO:0007669"/>
    <property type="project" value="UniProtKB-UniRule"/>
</dbReference>
<evidence type="ECO:0000313" key="14">
    <source>
        <dbReference type="EMBL" id="PWD84700.1"/>
    </source>
</evidence>
<keyword evidence="1 11" id="KW-0540">Nuclease</keyword>
<dbReference type="GO" id="GO:0005524">
    <property type="term" value="F:ATP binding"/>
    <property type="evidence" value="ECO:0007669"/>
    <property type="project" value="UniProtKB-UniRule"/>
</dbReference>
<evidence type="ECO:0000256" key="2">
    <source>
        <dbReference type="ARBA" id="ARBA00022741"/>
    </source>
</evidence>